<dbReference type="RefSeq" id="XP_034112173.1">
    <property type="nucleotide sequence ID" value="XM_034256282.2"/>
</dbReference>
<evidence type="ECO:0000259" key="1">
    <source>
        <dbReference type="Pfam" id="PF15797"/>
    </source>
</evidence>
<name>A0A6P8XHQ4_DROAB</name>
<accession>A0A6P8XHQ4</accession>
<dbReference type="Proteomes" id="UP000515160">
    <property type="component" value="Chromosome 4"/>
</dbReference>
<dbReference type="PANTHER" id="PTHR34394:SF1">
    <property type="entry name" value="SIMILAR TO RIKEN CDNA 2310022B05"/>
    <property type="match status" value="1"/>
</dbReference>
<organism evidence="2 3">
    <name type="scientific">Drosophila albomicans</name>
    <name type="common">Fruit fly</name>
    <dbReference type="NCBI Taxonomy" id="7291"/>
    <lineage>
        <taxon>Eukaryota</taxon>
        <taxon>Metazoa</taxon>
        <taxon>Ecdysozoa</taxon>
        <taxon>Arthropoda</taxon>
        <taxon>Hexapoda</taxon>
        <taxon>Insecta</taxon>
        <taxon>Pterygota</taxon>
        <taxon>Neoptera</taxon>
        <taxon>Endopterygota</taxon>
        <taxon>Diptera</taxon>
        <taxon>Brachycera</taxon>
        <taxon>Muscomorpha</taxon>
        <taxon>Ephydroidea</taxon>
        <taxon>Drosophilidae</taxon>
        <taxon>Drosophila</taxon>
    </lineage>
</organism>
<keyword evidence="2" id="KW-1185">Reference proteome</keyword>
<dbReference type="InterPro" id="IPR031600">
    <property type="entry name" value="DUF4706"/>
</dbReference>
<evidence type="ECO:0000313" key="2">
    <source>
        <dbReference type="Proteomes" id="UP000515160"/>
    </source>
</evidence>
<reference evidence="3" key="1">
    <citation type="submission" date="2025-08" db="UniProtKB">
        <authorList>
            <consortium name="RefSeq"/>
        </authorList>
    </citation>
    <scope>IDENTIFICATION</scope>
    <source>
        <strain evidence="3">15112-1751.03</strain>
        <tissue evidence="3">Whole Adult</tissue>
    </source>
</reference>
<dbReference type="AlphaFoldDB" id="A0A6P8XHQ4"/>
<evidence type="ECO:0000313" key="3">
    <source>
        <dbReference type="RefSeq" id="XP_034112173.1"/>
    </source>
</evidence>
<dbReference type="OrthoDB" id="5984457at2759"/>
<gene>
    <name evidence="3" type="primary">LOC117573231</name>
</gene>
<feature type="domain" description="DUF4706" evidence="1">
    <location>
        <begin position="9"/>
        <end position="142"/>
    </location>
</feature>
<dbReference type="PANTHER" id="PTHR34394">
    <property type="entry name" value="SIMILAR TO RIKEN CDNA 2310022B05"/>
    <property type="match status" value="1"/>
</dbReference>
<proteinExistence type="predicted"/>
<protein>
    <submittedName>
        <fullName evidence="3">Uncharacterized protein LOC117573231</fullName>
    </submittedName>
</protein>
<sequence length="263" mass="29924">MVTIEQINSYFANLNPVAQKIAFDISEVKAAYDHVWFTLKSTEQDDILNDTMMKPEIATRYNQNILSFNAVPEISEDMKKKPKPTKCQKFKNNYYNYDKKSLNTFNIQKVGLKMIHDETIGDYRDEHSFPFSYKTQSQINLSVIVSNSSIFVSGDSDQVVNESSIGVGNAPIMTVNSNQKMEDTGNQSLIQNKTTTEEFAYLSDDDQKTILSDLGSKNTRQGSLTYSTENDSEDSTKDEYAEKCKLLPEKVQIPKGFDFLSNW</sequence>
<dbReference type="GeneID" id="117573231"/>
<dbReference type="Pfam" id="PF15797">
    <property type="entry name" value="DUF4706"/>
    <property type="match status" value="1"/>
</dbReference>